<evidence type="ECO:0000313" key="15">
    <source>
        <dbReference type="EMBL" id="KAL3317414.1"/>
    </source>
</evidence>
<keyword evidence="16" id="KW-1185">Reference proteome</keyword>
<dbReference type="GO" id="GO:2000036">
    <property type="term" value="P:regulation of stem cell population maintenance"/>
    <property type="evidence" value="ECO:0007669"/>
    <property type="project" value="UniProtKB-ARBA"/>
</dbReference>
<dbReference type="PIRSF" id="PIRSF005290">
    <property type="entry name" value="NOT_su_3_5"/>
    <property type="match status" value="1"/>
</dbReference>
<comment type="similarity">
    <text evidence="3 10">Belongs to the CNOT2/3/5 family.</text>
</comment>
<dbReference type="EMBL" id="JBJKFK010000386">
    <property type="protein sequence ID" value="KAL3317414.1"/>
    <property type="molecule type" value="Genomic_DNA"/>
</dbReference>
<evidence type="ECO:0000256" key="6">
    <source>
        <dbReference type="ARBA" id="ARBA00022553"/>
    </source>
</evidence>
<keyword evidence="4 10" id="KW-0963">Cytoplasm</keyword>
<dbReference type="InterPro" id="IPR040168">
    <property type="entry name" value="Not2/3/5"/>
</dbReference>
<keyword evidence="9 10" id="KW-0539">Nucleus</keyword>
<evidence type="ECO:0000256" key="9">
    <source>
        <dbReference type="ARBA" id="ARBA00023242"/>
    </source>
</evidence>
<evidence type="ECO:0000256" key="2">
    <source>
        <dbReference type="ARBA" id="ARBA00004496"/>
    </source>
</evidence>
<name>A0ABD2QD05_9PLAT</name>
<keyword evidence="8 10" id="KW-0804">Transcription</keyword>
<evidence type="ECO:0000256" key="3">
    <source>
        <dbReference type="ARBA" id="ARBA00007682"/>
    </source>
</evidence>
<keyword evidence="11" id="KW-0175">Coiled coil</keyword>
<dbReference type="GO" id="GO:0000932">
    <property type="term" value="C:P-body"/>
    <property type="evidence" value="ECO:0007669"/>
    <property type="project" value="UniProtKB-UniRule"/>
</dbReference>
<dbReference type="AlphaFoldDB" id="A0ABD2QD05"/>
<dbReference type="InterPro" id="IPR012270">
    <property type="entry name" value="CCR4-NOT_su3/5"/>
</dbReference>
<dbReference type="Pfam" id="PF04065">
    <property type="entry name" value="Not3"/>
    <property type="match status" value="1"/>
</dbReference>
<dbReference type="GO" id="GO:0030015">
    <property type="term" value="C:CCR4-NOT core complex"/>
    <property type="evidence" value="ECO:0007669"/>
    <property type="project" value="UniProtKB-UniRule"/>
</dbReference>
<dbReference type="PANTHER" id="PTHR23326">
    <property type="entry name" value="CCR4 NOT-RELATED"/>
    <property type="match status" value="1"/>
</dbReference>
<keyword evidence="7 10" id="KW-0805">Transcription regulation</keyword>
<comment type="subcellular location">
    <subcellularLocation>
        <location evidence="2 10">Cytoplasm</location>
    </subcellularLocation>
    <subcellularLocation>
        <location evidence="1 10">Nucleus</location>
    </subcellularLocation>
</comment>
<comment type="caution">
    <text evidence="15">The sequence shown here is derived from an EMBL/GenBank/DDBJ whole genome shotgun (WGS) entry which is preliminary data.</text>
</comment>
<keyword evidence="5 10" id="KW-0678">Repressor</keyword>
<proteinExistence type="inferred from homology"/>
<feature type="coiled-coil region" evidence="11">
    <location>
        <begin position="22"/>
        <end position="61"/>
    </location>
</feature>
<evidence type="ECO:0000256" key="1">
    <source>
        <dbReference type="ARBA" id="ARBA00004123"/>
    </source>
</evidence>
<dbReference type="InterPro" id="IPR007207">
    <property type="entry name" value="Not_N"/>
</dbReference>
<evidence type="ECO:0000259" key="14">
    <source>
        <dbReference type="Pfam" id="PF04153"/>
    </source>
</evidence>
<evidence type="ECO:0000256" key="10">
    <source>
        <dbReference type="PIRNR" id="PIRNR005290"/>
    </source>
</evidence>
<feature type="region of interest" description="Disordered" evidence="12">
    <location>
        <begin position="320"/>
        <end position="364"/>
    </location>
</feature>
<reference evidence="15 16" key="1">
    <citation type="submission" date="2024-11" db="EMBL/GenBank/DDBJ databases">
        <title>Adaptive evolution of stress response genes in parasites aligns with host niche diversity.</title>
        <authorList>
            <person name="Hahn C."/>
            <person name="Resl P."/>
        </authorList>
    </citation>
    <scope>NUCLEOTIDE SEQUENCE [LARGE SCALE GENOMIC DNA]</scope>
    <source>
        <strain evidence="15">EGGRZ-B1_66</strain>
        <tissue evidence="15">Body</tissue>
    </source>
</reference>
<keyword evidence="6" id="KW-0597">Phosphoprotein</keyword>
<dbReference type="GO" id="GO:0005634">
    <property type="term" value="C:nucleus"/>
    <property type="evidence" value="ECO:0007669"/>
    <property type="project" value="UniProtKB-SubCell"/>
</dbReference>
<dbReference type="InterPro" id="IPR038635">
    <property type="entry name" value="CCR4-NOT_su2/3/5_C_sf"/>
</dbReference>
<evidence type="ECO:0000256" key="8">
    <source>
        <dbReference type="ARBA" id="ARBA00023163"/>
    </source>
</evidence>
<evidence type="ECO:0000259" key="13">
    <source>
        <dbReference type="Pfam" id="PF04065"/>
    </source>
</evidence>
<organism evidence="15 16">
    <name type="scientific">Cichlidogyrus casuarinus</name>
    <dbReference type="NCBI Taxonomy" id="1844966"/>
    <lineage>
        <taxon>Eukaryota</taxon>
        <taxon>Metazoa</taxon>
        <taxon>Spiralia</taxon>
        <taxon>Lophotrochozoa</taxon>
        <taxon>Platyhelminthes</taxon>
        <taxon>Monogenea</taxon>
        <taxon>Monopisthocotylea</taxon>
        <taxon>Dactylogyridea</taxon>
        <taxon>Ancyrocephalidae</taxon>
        <taxon>Cichlidogyrus</taxon>
    </lineage>
</organism>
<feature type="compositionally biased region" description="Polar residues" evidence="12">
    <location>
        <begin position="341"/>
        <end position="356"/>
    </location>
</feature>
<dbReference type="Proteomes" id="UP001626550">
    <property type="component" value="Unassembled WGS sequence"/>
</dbReference>
<evidence type="ECO:0000256" key="11">
    <source>
        <dbReference type="SAM" id="Coils"/>
    </source>
</evidence>
<dbReference type="InterPro" id="IPR007282">
    <property type="entry name" value="NOT2/3/5_C"/>
</dbReference>
<protein>
    <submittedName>
        <fullName evidence="15">CCR4-NOT transcription complex, subunit 3</fullName>
    </submittedName>
</protein>
<accession>A0ABD2QD05</accession>
<dbReference type="Gene3D" id="2.30.30.1020">
    <property type="entry name" value="CCR4-NOT complex subunit 2/3/5, C-terminal domain"/>
    <property type="match status" value="1"/>
</dbReference>
<evidence type="ECO:0000313" key="16">
    <source>
        <dbReference type="Proteomes" id="UP001626550"/>
    </source>
</evidence>
<sequence length="564" mass="65132">MADKRKLQNEIDRTLKKVQEGRVAFQEIMDKYEASNNQAQKEKFEADLKKEIKKLQRLRDQIKTWFTLNEIKDKRLLVDARKTIEVDMERFKVIEKETKTKAYSKEGLLINDNRKDPAQREKEEMAEWLRQSITQFKSIAEKIEFSIESLLSTLKKKRLDKDKGSQLEEKKSRLEICQFHIERLETTLRHFDNERIEVDILKNVRTGVEYLLETLDSDDPQFIDDKSLYDDLSLEDLGNIPIASGITLGSGSSDTEAPSAIVKVAEPEPEPVENKLDFSSTSTPLKIEKAKVIKPVKDLANQTAPPGMIGLFTSSAKKEMKMRNELKKSQSNTPPAEDSSQHPTPQPSEAESVTSRESSKPWLTECGPQLGLAPLVTLMNAKALSASDSQPNVLIHPKDAAAPFRNKSLDKSRSMHYPIELQSQLSALESAYNRLPNPCDTERARMTICKNLCVGNTPSCYPKEPLPIVNQDDYYLKLETQTLFFIFYYFEGTRAQYLAAKALKKLSWRFHTKLMMWFQRHEEPKQITEEYEAGTYIFYDYKSMSQRKKEDFVFHYNFLEDKDF</sequence>
<feature type="domain" description="CCR4-Not complex component Not N-terminal" evidence="13">
    <location>
        <begin position="4"/>
        <end position="234"/>
    </location>
</feature>
<dbReference type="Pfam" id="PF04153">
    <property type="entry name" value="NOT2_3_5_C"/>
    <property type="match status" value="1"/>
</dbReference>
<gene>
    <name evidence="15" type="primary">CNOT3</name>
    <name evidence="15" type="ORF">Ciccas_003937</name>
</gene>
<evidence type="ECO:0000256" key="12">
    <source>
        <dbReference type="SAM" id="MobiDB-lite"/>
    </source>
</evidence>
<feature type="domain" description="NOT2/NOT3/NOT5 C-terminal" evidence="14">
    <location>
        <begin position="456"/>
        <end position="559"/>
    </location>
</feature>
<evidence type="ECO:0000256" key="7">
    <source>
        <dbReference type="ARBA" id="ARBA00023015"/>
    </source>
</evidence>
<evidence type="ECO:0000256" key="5">
    <source>
        <dbReference type="ARBA" id="ARBA00022491"/>
    </source>
</evidence>
<evidence type="ECO:0000256" key="4">
    <source>
        <dbReference type="ARBA" id="ARBA00022490"/>
    </source>
</evidence>